<dbReference type="NCBIfam" id="TIGR02669">
    <property type="entry name" value="SpoIID_LytB"/>
    <property type="match status" value="1"/>
</dbReference>
<keyword evidence="7" id="KW-1185">Reference proteome</keyword>
<keyword evidence="2" id="KW-0378">Hydrolase</keyword>
<dbReference type="SUPFAM" id="SSF55846">
    <property type="entry name" value="N-acetylmuramoyl-L-alanine amidase-like"/>
    <property type="match status" value="1"/>
</dbReference>
<dbReference type="InterPro" id="IPR013783">
    <property type="entry name" value="Ig-like_fold"/>
</dbReference>
<accession>A0A554SFT4</accession>
<feature type="domain" description="Fibronectin type-III" evidence="5">
    <location>
        <begin position="535"/>
        <end position="619"/>
    </location>
</feature>
<dbReference type="GO" id="GO:0008745">
    <property type="term" value="F:N-acetylmuramoyl-L-alanine amidase activity"/>
    <property type="evidence" value="ECO:0007669"/>
    <property type="project" value="InterPro"/>
</dbReference>
<protein>
    <submittedName>
        <fullName evidence="6">SpoIID/LytB domain-containing protein</fullName>
    </submittedName>
</protein>
<feature type="domain" description="Fibronectin type-III" evidence="5">
    <location>
        <begin position="719"/>
        <end position="805"/>
    </location>
</feature>
<evidence type="ECO:0000313" key="6">
    <source>
        <dbReference type="EMBL" id="TSD65209.1"/>
    </source>
</evidence>
<dbReference type="InterPro" id="IPR050991">
    <property type="entry name" value="ECM_Regulatory_Proteins"/>
</dbReference>
<evidence type="ECO:0000259" key="5">
    <source>
        <dbReference type="PROSITE" id="PS50853"/>
    </source>
</evidence>
<dbReference type="InterPro" id="IPR003961">
    <property type="entry name" value="FN3_dom"/>
</dbReference>
<dbReference type="GO" id="GO:0000272">
    <property type="term" value="P:polysaccharide catabolic process"/>
    <property type="evidence" value="ECO:0007669"/>
    <property type="project" value="UniProtKB-KW"/>
</dbReference>
<feature type="domain" description="Fibronectin type-III" evidence="5">
    <location>
        <begin position="621"/>
        <end position="711"/>
    </location>
</feature>
<feature type="domain" description="Fibronectin type-III" evidence="5">
    <location>
        <begin position="898"/>
        <end position="986"/>
    </location>
</feature>
<feature type="domain" description="Fibronectin type-III" evidence="5">
    <location>
        <begin position="1080"/>
        <end position="1169"/>
    </location>
</feature>
<keyword evidence="3" id="KW-0119">Carbohydrate metabolism</keyword>
<dbReference type="GO" id="GO:0030435">
    <property type="term" value="P:sporulation resulting in formation of a cellular spore"/>
    <property type="evidence" value="ECO:0007669"/>
    <property type="project" value="InterPro"/>
</dbReference>
<gene>
    <name evidence="6" type="ORF">FNM00_05765</name>
</gene>
<dbReference type="InterPro" id="IPR013486">
    <property type="entry name" value="SpoIID/LytB"/>
</dbReference>
<evidence type="ECO:0000256" key="1">
    <source>
        <dbReference type="ARBA" id="ARBA00022737"/>
    </source>
</evidence>
<dbReference type="InterPro" id="IPR036505">
    <property type="entry name" value="Amidase/PGRP_sf"/>
</dbReference>
<evidence type="ECO:0000256" key="4">
    <source>
        <dbReference type="SAM" id="MobiDB-lite"/>
    </source>
</evidence>
<keyword evidence="2" id="KW-0326">Glycosidase</keyword>
<dbReference type="InterPro" id="IPR013693">
    <property type="entry name" value="SpoIID/LytB_N"/>
</dbReference>
<feature type="compositionally biased region" description="Low complexity" evidence="4">
    <location>
        <begin position="35"/>
        <end position="50"/>
    </location>
</feature>
<organism evidence="6 7">
    <name type="scientific">Aeromicrobium piscarium</name>
    <dbReference type="NCBI Taxonomy" id="2590901"/>
    <lineage>
        <taxon>Bacteria</taxon>
        <taxon>Bacillati</taxon>
        <taxon>Actinomycetota</taxon>
        <taxon>Actinomycetes</taxon>
        <taxon>Propionibacteriales</taxon>
        <taxon>Nocardioidaceae</taxon>
        <taxon>Aeromicrobium</taxon>
    </lineage>
</organism>
<evidence type="ECO:0000256" key="3">
    <source>
        <dbReference type="ARBA" id="ARBA00023326"/>
    </source>
</evidence>
<feature type="domain" description="Fibronectin type-III" evidence="5">
    <location>
        <begin position="987"/>
        <end position="1075"/>
    </location>
</feature>
<keyword evidence="3" id="KW-0624">Polysaccharide degradation</keyword>
<dbReference type="Proteomes" id="UP000316988">
    <property type="component" value="Unassembled WGS sequence"/>
</dbReference>
<proteinExistence type="predicted"/>
<dbReference type="Gene3D" id="3.40.80.10">
    <property type="entry name" value="Peptidoglycan recognition protein-like"/>
    <property type="match status" value="1"/>
</dbReference>
<name>A0A554SFT4_9ACTN</name>
<dbReference type="PANTHER" id="PTHR46708">
    <property type="entry name" value="TENASCIN"/>
    <property type="match status" value="1"/>
</dbReference>
<dbReference type="SMART" id="SM00060">
    <property type="entry name" value="FN3"/>
    <property type="match status" value="9"/>
</dbReference>
<reference evidence="6 7" key="1">
    <citation type="submission" date="2019-07" db="EMBL/GenBank/DDBJ databases">
        <authorList>
            <person name="Zhao L.H."/>
        </authorList>
    </citation>
    <scope>NUCLEOTIDE SEQUENCE [LARGE SCALE GENOMIC DNA]</scope>
    <source>
        <strain evidence="6 7">Co35</strain>
    </source>
</reference>
<dbReference type="PANTHER" id="PTHR46708:SF2">
    <property type="entry name" value="FIBRONECTIN TYPE-III DOMAIN-CONTAINING PROTEIN"/>
    <property type="match status" value="1"/>
</dbReference>
<feature type="region of interest" description="Disordered" evidence="4">
    <location>
        <begin position="174"/>
        <end position="193"/>
    </location>
</feature>
<dbReference type="GO" id="GO:0016798">
    <property type="term" value="F:hydrolase activity, acting on glycosyl bonds"/>
    <property type="evidence" value="ECO:0007669"/>
    <property type="project" value="UniProtKB-KW"/>
</dbReference>
<dbReference type="GO" id="GO:0008270">
    <property type="term" value="F:zinc ion binding"/>
    <property type="evidence" value="ECO:0007669"/>
    <property type="project" value="InterPro"/>
</dbReference>
<dbReference type="InterPro" id="IPR002502">
    <property type="entry name" value="Amidase_domain"/>
</dbReference>
<dbReference type="Pfam" id="PF08486">
    <property type="entry name" value="SpoIID"/>
    <property type="match status" value="1"/>
</dbReference>
<dbReference type="SMART" id="SM00701">
    <property type="entry name" value="PGRP"/>
    <property type="match status" value="1"/>
</dbReference>
<feature type="domain" description="Fibronectin type-III" evidence="5">
    <location>
        <begin position="807"/>
        <end position="897"/>
    </location>
</feature>
<dbReference type="Gene3D" id="2.60.40.10">
    <property type="entry name" value="Immunoglobulins"/>
    <property type="match status" value="9"/>
</dbReference>
<dbReference type="InterPro" id="IPR036116">
    <property type="entry name" value="FN3_sf"/>
</dbReference>
<feature type="compositionally biased region" description="Low complexity" evidence="4">
    <location>
        <begin position="75"/>
        <end position="86"/>
    </location>
</feature>
<evidence type="ECO:0000313" key="7">
    <source>
        <dbReference type="Proteomes" id="UP000316988"/>
    </source>
</evidence>
<evidence type="ECO:0000256" key="2">
    <source>
        <dbReference type="ARBA" id="ARBA00023295"/>
    </source>
</evidence>
<dbReference type="CDD" id="cd00063">
    <property type="entry name" value="FN3"/>
    <property type="match status" value="9"/>
</dbReference>
<dbReference type="SUPFAM" id="SSF49265">
    <property type="entry name" value="Fibronectin type III"/>
    <property type="match status" value="5"/>
</dbReference>
<keyword evidence="1" id="KW-0677">Repeat</keyword>
<dbReference type="InterPro" id="IPR006619">
    <property type="entry name" value="PGRP_domain_met/bac"/>
</dbReference>
<dbReference type="PROSITE" id="PS50853">
    <property type="entry name" value="FN3"/>
    <property type="match status" value="9"/>
</dbReference>
<dbReference type="Pfam" id="PF00041">
    <property type="entry name" value="fn3"/>
    <property type="match status" value="8"/>
</dbReference>
<feature type="region of interest" description="Disordered" evidence="4">
    <location>
        <begin position="211"/>
        <end position="233"/>
    </location>
</feature>
<feature type="domain" description="Fibronectin type-III" evidence="5">
    <location>
        <begin position="1170"/>
        <end position="1258"/>
    </location>
</feature>
<feature type="compositionally biased region" description="Acidic residues" evidence="4">
    <location>
        <begin position="51"/>
        <end position="61"/>
    </location>
</feature>
<feature type="region of interest" description="Disordered" evidence="4">
    <location>
        <begin position="35"/>
        <end position="86"/>
    </location>
</feature>
<dbReference type="GO" id="GO:0009253">
    <property type="term" value="P:peptidoglycan catabolic process"/>
    <property type="evidence" value="ECO:0007669"/>
    <property type="project" value="InterPro"/>
</dbReference>
<dbReference type="Pfam" id="PF01510">
    <property type="entry name" value="Amidase_2"/>
    <property type="match status" value="1"/>
</dbReference>
<comment type="caution">
    <text evidence="6">The sequence shown here is derived from an EMBL/GenBank/DDBJ whole genome shotgun (WGS) entry which is preliminary data.</text>
</comment>
<dbReference type="SMART" id="SM00644">
    <property type="entry name" value="Ami_2"/>
    <property type="match status" value="1"/>
</dbReference>
<dbReference type="EMBL" id="VLNT01000003">
    <property type="protein sequence ID" value="TSD65209.1"/>
    <property type="molecule type" value="Genomic_DNA"/>
</dbReference>
<dbReference type="OrthoDB" id="9773852at2"/>
<dbReference type="CDD" id="cd06583">
    <property type="entry name" value="PGRP"/>
    <property type="match status" value="1"/>
</dbReference>
<sequence>MDFPMHSRLLSLRSAAALLISLLLVLVAFEPAAAEPTPAGTPAATVGTEPAEAEESPEPVEEQPPAESPEPPAEEAPSAPVEDAPPAEAPILGALKAERVDDGALSDLVTVENVEVPEDTLRALSATDDSILEKVDLSPFHMAAVSWDQDVEATGVSIVMSVRVAGEWTEWEDLPLADGEGSPSASDPLWTSEPADGVRARVTSDQGALPDLKITTVDPGPEDVATPEGGEAGELTGFASVAQPAIISRSGWGAGPGQSCDATRGSMRSVVIHHTAGANSYSKAQSAGIVRSYQTMHIVTNGWCDIGYNFLVDKYGQIFEGRAGSIAGHRRGAHAGVGAVNDNSTGIAMMGNFETANIWNGEWNTLRSTVSRLTAWRLQRFGLKPLTQVTLAGRTNFTVNGHRNWMATACPGRYGLDWLNAGNGLRADVDKLMHSGGGGTPALAAPGGFQVSSASSSALNLRWNAVSGAQRYRIWYREGTNGTPKQWTAQPTGTSASITGLRANTTYSVAVAGVRSSGAAGTYTAYTAFRTGPTTPQGITATAEGPSLRVSWKATAGAQRYRVWYREGANGTPKQWTTQPSGTSTTITGLKRGTEYRVAVAALGANNGQSAYTAYTPFRTGPAAPGGLAVKPSNTSVDVSWRAVSGAQRYRVWYREGANGTPKQWTTEPTSTSVKITGLKAASPYSVAVTAVTAAGRGDYTDYTPFATLTVSGKPAPETPINLRATKREATALTVTWDAARGAQRYRVWYREGANGTPKQWTTQPTKPGVTLTKLKPGTEYRVAVSTLGADGTQSDYTEYKPYGTLPGMPAQLKASSASDALTVSWAATPGAQRYRVWYREGANGTPKQLPTEPTGTSATLTGLASDTEYRVAVSAISGGGQQSAYTAYTPFRTAPGVPQNLTASATPTSLKVSWKAVKGAARYRVWYREGANGTPRQAPQEPPGTSITLSGLKPGVDYQVAVSSLSSANRQSAYTAYTSFYTGVATPTKLSATPGGDRLQLSWSDVPGAQRYRIWYREGANGSPKQWPTEPTAANAAVDGLKPEATYYVAVAALGAGGRQSAYTAYTPFRTTSLSRLSTPQSLRLGARSASSIRVDWNAVAGAQRYRIWYREGANGTPRQLPTEPTVANATVTGLKAGSEYRFAVAALAPGVDQSDYTVYTPFRTIPAVPSGLTGSASSSSLNVNWSAVAGAQRYRIWYREGANGSPKQWPSEPTGTSVSITGLKAGVEYRVAVSALGPDGGQGAYTAYTAFRTAAAGSSNSATFSNGSVTMKGHGYGHGVGMSQYGAQGGALQGNSYQQILSHYYPGTKLATRSARVRVQISGAPTDALTVRPKSGLMVQSAGGGPNKVLPARPDGRHVDLWQVVRAGDSSRNQLRYNTGGTWHNHGGTWRGDVQFGVDGGTVTALFGSQDRTFRGVIRWWTGSGSARTTVNELFSLDDYIRGVVPREMPSGWHQQALRSQAVAARTYTVRTMNPSSPAYDICDTTACQVYGGYNAEAAATNTAIDATRGQVLMYGNTPAFTQYSSSSGGYTNWPSYPKEHPYLKPVKDDWDAVSSNPNHSWTTTISADAVKRAYPQIGTARSIQVTARNGYGSMGGRVDKVRITGSSGSVEITGNGARTAFGLKSNWFGF</sequence>
<feature type="domain" description="Fibronectin type-III" evidence="5">
    <location>
        <begin position="445"/>
        <end position="534"/>
    </location>
</feature>